<dbReference type="EMBL" id="PJNB01000001">
    <property type="protein sequence ID" value="PKW19342.1"/>
    <property type="molecule type" value="Genomic_DNA"/>
</dbReference>
<organism evidence="1 2">
    <name type="scientific">Saccharopolyspora spinosa</name>
    <dbReference type="NCBI Taxonomy" id="60894"/>
    <lineage>
        <taxon>Bacteria</taxon>
        <taxon>Bacillati</taxon>
        <taxon>Actinomycetota</taxon>
        <taxon>Actinomycetes</taxon>
        <taxon>Pseudonocardiales</taxon>
        <taxon>Pseudonocardiaceae</taxon>
        <taxon>Saccharopolyspora</taxon>
    </lineage>
</organism>
<accession>A0A2N3Y8U2</accession>
<proteinExistence type="predicted"/>
<comment type="caution">
    <text evidence="1">The sequence shown here is derived from an EMBL/GenBank/DDBJ whole genome shotgun (WGS) entry which is preliminary data.</text>
</comment>
<keyword evidence="2" id="KW-1185">Reference proteome</keyword>
<dbReference type="STRING" id="994479.GCA_000194155_00657"/>
<dbReference type="AlphaFoldDB" id="A0A2N3Y8U2"/>
<evidence type="ECO:0000313" key="2">
    <source>
        <dbReference type="Proteomes" id="UP000233786"/>
    </source>
</evidence>
<reference evidence="1" key="1">
    <citation type="submission" date="2017-12" db="EMBL/GenBank/DDBJ databases">
        <title>Sequencing the genomes of 1000 Actinobacteria strains.</title>
        <authorList>
            <person name="Klenk H.-P."/>
        </authorList>
    </citation>
    <scope>NUCLEOTIDE SEQUENCE [LARGE SCALE GENOMIC DNA]</scope>
    <source>
        <strain evidence="1">DSM 44228</strain>
    </source>
</reference>
<dbReference type="Pfam" id="PF05973">
    <property type="entry name" value="Gp49"/>
    <property type="match status" value="1"/>
</dbReference>
<name>A0A2N3Y8U2_SACSN</name>
<protein>
    <recommendedName>
        <fullName evidence="3">Type II toxin-antitoxin system RelE/ParE family toxin</fullName>
    </recommendedName>
</protein>
<dbReference type="Proteomes" id="UP000233786">
    <property type="component" value="Unassembled WGS sequence"/>
</dbReference>
<sequence>MVSPDVERWYCSLKNRDRAVTDRMFNLLAEFGPLLGMPHSRHLSGGLRELRFHCEGVERRVTYFLDHDHLAIVLTTFRKQRSNERREVTRAPG</sequence>
<evidence type="ECO:0000313" key="1">
    <source>
        <dbReference type="EMBL" id="PKW19342.1"/>
    </source>
</evidence>
<gene>
    <name evidence="1" type="ORF">A8926_7508</name>
</gene>
<evidence type="ECO:0008006" key="3">
    <source>
        <dbReference type="Google" id="ProtNLM"/>
    </source>
</evidence>
<dbReference type="InterPro" id="IPR009241">
    <property type="entry name" value="HigB-like"/>
</dbReference>